<evidence type="ECO:0000313" key="6">
    <source>
        <dbReference type="EMBL" id="ESO96789.1"/>
    </source>
</evidence>
<dbReference type="HOGENOM" id="CLU_013137_20_2_1"/>
<keyword evidence="2 4" id="KW-0863">Zinc-finger</keyword>
<evidence type="ECO:0000313" key="7">
    <source>
        <dbReference type="Proteomes" id="UP000030746"/>
    </source>
</evidence>
<dbReference type="OrthoDB" id="6133371at2759"/>
<dbReference type="SUPFAM" id="SSF57850">
    <property type="entry name" value="RING/U-box"/>
    <property type="match status" value="1"/>
</dbReference>
<dbReference type="InterPro" id="IPR047153">
    <property type="entry name" value="TRIM45/56/19-like"/>
</dbReference>
<dbReference type="PANTHER" id="PTHR25462">
    <property type="entry name" value="BONUS, ISOFORM C-RELATED"/>
    <property type="match status" value="1"/>
</dbReference>
<accession>V4C5C1</accession>
<evidence type="ECO:0000256" key="3">
    <source>
        <dbReference type="ARBA" id="ARBA00022833"/>
    </source>
</evidence>
<dbReference type="Proteomes" id="UP000030746">
    <property type="component" value="Unassembled WGS sequence"/>
</dbReference>
<proteinExistence type="predicted"/>
<gene>
    <name evidence="6" type="ORF">LOTGIDRAFT_143603</name>
</gene>
<dbReference type="CTD" id="20234718"/>
<evidence type="ECO:0000256" key="4">
    <source>
        <dbReference type="PROSITE-ProRule" id="PRU00175"/>
    </source>
</evidence>
<protein>
    <recommendedName>
        <fullName evidence="5">RING-type domain-containing protein</fullName>
    </recommendedName>
</protein>
<dbReference type="EMBL" id="KB201363">
    <property type="protein sequence ID" value="ESO96789.1"/>
    <property type="molecule type" value="Genomic_DNA"/>
</dbReference>
<keyword evidence="3" id="KW-0862">Zinc</keyword>
<feature type="domain" description="RING-type" evidence="5">
    <location>
        <begin position="12"/>
        <end position="53"/>
    </location>
</feature>
<dbReference type="InterPro" id="IPR018957">
    <property type="entry name" value="Znf_C3HC4_RING-type"/>
</dbReference>
<organism evidence="6 7">
    <name type="scientific">Lottia gigantea</name>
    <name type="common">Giant owl limpet</name>
    <dbReference type="NCBI Taxonomy" id="225164"/>
    <lineage>
        <taxon>Eukaryota</taxon>
        <taxon>Metazoa</taxon>
        <taxon>Spiralia</taxon>
        <taxon>Lophotrochozoa</taxon>
        <taxon>Mollusca</taxon>
        <taxon>Gastropoda</taxon>
        <taxon>Patellogastropoda</taxon>
        <taxon>Lottioidea</taxon>
        <taxon>Lottiidae</taxon>
        <taxon>Lottia</taxon>
    </lineage>
</organism>
<feature type="non-terminal residue" evidence="6">
    <location>
        <position position="62"/>
    </location>
</feature>
<dbReference type="Gene3D" id="3.30.40.10">
    <property type="entry name" value="Zinc/RING finger domain, C3HC4 (zinc finger)"/>
    <property type="match status" value="1"/>
</dbReference>
<dbReference type="KEGG" id="lgi:LOTGIDRAFT_143603"/>
<dbReference type="AlphaFoldDB" id="V4C5C1"/>
<dbReference type="InterPro" id="IPR017907">
    <property type="entry name" value="Znf_RING_CS"/>
</dbReference>
<keyword evidence="7" id="KW-1185">Reference proteome</keyword>
<dbReference type="GO" id="GO:0061630">
    <property type="term" value="F:ubiquitin protein ligase activity"/>
    <property type="evidence" value="ECO:0007669"/>
    <property type="project" value="TreeGrafter"/>
</dbReference>
<dbReference type="PROSITE" id="PS00518">
    <property type="entry name" value="ZF_RING_1"/>
    <property type="match status" value="1"/>
</dbReference>
<dbReference type="RefSeq" id="XP_009052531.1">
    <property type="nucleotide sequence ID" value="XM_009054283.1"/>
</dbReference>
<dbReference type="PANTHER" id="PTHR25462:SF296">
    <property type="entry name" value="MEIOTIC P26, ISOFORM F"/>
    <property type="match status" value="1"/>
</dbReference>
<name>V4C5C1_LOTGI</name>
<dbReference type="GeneID" id="20234718"/>
<dbReference type="Pfam" id="PF00097">
    <property type="entry name" value="zf-C3HC4"/>
    <property type="match status" value="1"/>
</dbReference>
<dbReference type="SMART" id="SM00184">
    <property type="entry name" value="RING"/>
    <property type="match status" value="1"/>
</dbReference>
<dbReference type="PROSITE" id="PS50089">
    <property type="entry name" value="ZF_RING_2"/>
    <property type="match status" value="1"/>
</dbReference>
<evidence type="ECO:0000256" key="1">
    <source>
        <dbReference type="ARBA" id="ARBA00022723"/>
    </source>
</evidence>
<evidence type="ECO:0000259" key="5">
    <source>
        <dbReference type="PROSITE" id="PS50089"/>
    </source>
</evidence>
<keyword evidence="1" id="KW-0479">Metal-binding</keyword>
<sequence>MATASVSNIPECSICCEGFKTPKFITCAHTFCLSCIETYIGDKTETFACPICQQDVKIPEGG</sequence>
<dbReference type="InterPro" id="IPR013083">
    <property type="entry name" value="Znf_RING/FYVE/PHD"/>
</dbReference>
<evidence type="ECO:0000256" key="2">
    <source>
        <dbReference type="ARBA" id="ARBA00022771"/>
    </source>
</evidence>
<dbReference type="InterPro" id="IPR001841">
    <property type="entry name" value="Znf_RING"/>
</dbReference>
<dbReference type="GO" id="GO:0008270">
    <property type="term" value="F:zinc ion binding"/>
    <property type="evidence" value="ECO:0007669"/>
    <property type="project" value="UniProtKB-KW"/>
</dbReference>
<reference evidence="6 7" key="1">
    <citation type="journal article" date="2013" name="Nature">
        <title>Insights into bilaterian evolution from three spiralian genomes.</title>
        <authorList>
            <person name="Simakov O."/>
            <person name="Marletaz F."/>
            <person name="Cho S.J."/>
            <person name="Edsinger-Gonzales E."/>
            <person name="Havlak P."/>
            <person name="Hellsten U."/>
            <person name="Kuo D.H."/>
            <person name="Larsson T."/>
            <person name="Lv J."/>
            <person name="Arendt D."/>
            <person name="Savage R."/>
            <person name="Osoegawa K."/>
            <person name="de Jong P."/>
            <person name="Grimwood J."/>
            <person name="Chapman J.A."/>
            <person name="Shapiro H."/>
            <person name="Aerts A."/>
            <person name="Otillar R.P."/>
            <person name="Terry A.Y."/>
            <person name="Boore J.L."/>
            <person name="Grigoriev I.V."/>
            <person name="Lindberg D.R."/>
            <person name="Seaver E.C."/>
            <person name="Weisblat D.A."/>
            <person name="Putnam N.H."/>
            <person name="Rokhsar D.S."/>
        </authorList>
    </citation>
    <scope>NUCLEOTIDE SEQUENCE [LARGE SCALE GENOMIC DNA]</scope>
</reference>